<dbReference type="AlphaFoldDB" id="A6JV42"/>
<protein>
    <submittedName>
        <fullName evidence="1">RCG42072</fullName>
    </submittedName>
</protein>
<name>A6JV42_RAT</name>
<gene>
    <name evidence="1" type="ORF">rCG_42072</name>
</gene>
<evidence type="ECO:0000313" key="2">
    <source>
        <dbReference type="Proteomes" id="UP000234681"/>
    </source>
</evidence>
<reference evidence="1 2" key="1">
    <citation type="submission" date="2005-09" db="EMBL/GenBank/DDBJ databases">
        <authorList>
            <person name="Mural R.J."/>
            <person name="Li P.W."/>
            <person name="Adams M.D."/>
            <person name="Amanatides P.G."/>
            <person name="Baden-Tillson H."/>
            <person name="Barnstead M."/>
            <person name="Chin S.H."/>
            <person name="Dew I."/>
            <person name="Evans C.A."/>
            <person name="Ferriera S."/>
            <person name="Flanigan M."/>
            <person name="Fosler C."/>
            <person name="Glodek A."/>
            <person name="Gu Z."/>
            <person name="Holt R.A."/>
            <person name="Jennings D."/>
            <person name="Kraft C.L."/>
            <person name="Lu F."/>
            <person name="Nguyen T."/>
            <person name="Nusskern D.R."/>
            <person name="Pfannkoch C.M."/>
            <person name="Sitter C."/>
            <person name="Sutton G.G."/>
            <person name="Venter J.C."/>
            <person name="Wang Z."/>
            <person name="Woodage T."/>
            <person name="Zheng X.H."/>
            <person name="Zhong F."/>
        </authorList>
    </citation>
    <scope>NUCLEOTIDE SEQUENCE [LARGE SCALE GENOMIC DNA]</scope>
    <source>
        <strain>BN</strain>
        <strain evidence="2">Sprague-Dawley</strain>
    </source>
</reference>
<dbReference type="EMBL" id="CH474002">
    <property type="protein sequence ID" value="EDL87587.1"/>
    <property type="molecule type" value="Genomic_DNA"/>
</dbReference>
<organism evidence="1 2">
    <name type="scientific">Rattus norvegicus</name>
    <name type="common">Rat</name>
    <dbReference type="NCBI Taxonomy" id="10116"/>
    <lineage>
        <taxon>Eukaryota</taxon>
        <taxon>Metazoa</taxon>
        <taxon>Chordata</taxon>
        <taxon>Craniata</taxon>
        <taxon>Vertebrata</taxon>
        <taxon>Euteleostomi</taxon>
        <taxon>Mammalia</taxon>
        <taxon>Eutheria</taxon>
        <taxon>Euarchontoglires</taxon>
        <taxon>Glires</taxon>
        <taxon>Rodentia</taxon>
        <taxon>Myomorpha</taxon>
        <taxon>Muroidea</taxon>
        <taxon>Muridae</taxon>
        <taxon>Murinae</taxon>
        <taxon>Rattus</taxon>
    </lineage>
</organism>
<dbReference type="Proteomes" id="UP000234681">
    <property type="component" value="Chromosome 1"/>
</dbReference>
<proteinExistence type="predicted"/>
<evidence type="ECO:0000313" key="1">
    <source>
        <dbReference type="EMBL" id="EDL87587.1"/>
    </source>
</evidence>
<feature type="non-terminal residue" evidence="1">
    <location>
        <position position="25"/>
    </location>
</feature>
<sequence>MDGSSSCPCLGTGIGNWAALKLPDS</sequence>
<accession>A6JV42</accession>